<dbReference type="InterPro" id="IPR048368">
    <property type="entry name" value="COG6_N"/>
</dbReference>
<reference evidence="13 14" key="1">
    <citation type="submission" date="2023-04" db="EMBL/GenBank/DDBJ databases">
        <title>Genome of Basidiobolus ranarum AG-B5.</title>
        <authorList>
            <person name="Stajich J.E."/>
            <person name="Carter-House D."/>
            <person name="Gryganskyi A."/>
        </authorList>
    </citation>
    <scope>NUCLEOTIDE SEQUENCE [LARGE SCALE GENOMIC DNA]</scope>
    <source>
        <strain evidence="13 14">AG-B5</strain>
    </source>
</reference>
<comment type="subcellular location">
    <subcellularLocation>
        <location evidence="1 10">Golgi apparatus membrane</location>
        <topology evidence="1 10">Peripheral membrane protein</topology>
    </subcellularLocation>
</comment>
<evidence type="ECO:0000256" key="9">
    <source>
        <dbReference type="ARBA" id="ARBA00043873"/>
    </source>
</evidence>
<dbReference type="Pfam" id="PF06419">
    <property type="entry name" value="COG6_N"/>
    <property type="match status" value="1"/>
</dbReference>
<dbReference type="SMART" id="SM01087">
    <property type="entry name" value="COG6"/>
    <property type="match status" value="1"/>
</dbReference>
<feature type="domain" description="Conserved Oligomeric Golgi complex subunit 6 C-terminal" evidence="12">
    <location>
        <begin position="80"/>
        <end position="534"/>
    </location>
</feature>
<comment type="function">
    <text evidence="9">Acts as a component of the peripheral membrane COG complex that is involved in intra-Golgi protein trafficking. COG is located at the cis-Golgi, and regulates tethering of retrograde intra-Golgi vesicles and possibly a number of other membrane trafficking events.</text>
</comment>
<gene>
    <name evidence="13" type="primary">COG6_1</name>
    <name evidence="13" type="ORF">K7432_004790</name>
</gene>
<evidence type="ECO:0000256" key="4">
    <source>
        <dbReference type="ARBA" id="ARBA00022448"/>
    </source>
</evidence>
<evidence type="ECO:0000256" key="10">
    <source>
        <dbReference type="RuleBase" id="RU365075"/>
    </source>
</evidence>
<evidence type="ECO:0000313" key="14">
    <source>
        <dbReference type="Proteomes" id="UP001479436"/>
    </source>
</evidence>
<evidence type="ECO:0000256" key="2">
    <source>
        <dbReference type="ARBA" id="ARBA00011023"/>
    </source>
</evidence>
<comment type="function">
    <text evidence="10">Acts as component of the peripheral membrane COG complex that is involved in intra-Golgi protein trafficking. COG is located at the cis-Golgi, and regulates tethering of retrograde intra-Golgi vesicles and possibly a number of other membrane trafficking events.</text>
</comment>
<evidence type="ECO:0000256" key="6">
    <source>
        <dbReference type="ARBA" id="ARBA00023034"/>
    </source>
</evidence>
<evidence type="ECO:0000256" key="7">
    <source>
        <dbReference type="ARBA" id="ARBA00023136"/>
    </source>
</evidence>
<dbReference type="InterPro" id="IPR048369">
    <property type="entry name" value="COG6_C"/>
</dbReference>
<name>A0ABR2W518_9FUNG</name>
<dbReference type="Proteomes" id="UP001479436">
    <property type="component" value="Unassembled WGS sequence"/>
</dbReference>
<dbReference type="Gene3D" id="1.20.1280.170">
    <property type="entry name" value="Exocyst complex component Exo70"/>
    <property type="match status" value="1"/>
</dbReference>
<feature type="non-terminal residue" evidence="13">
    <location>
        <position position="1"/>
    </location>
</feature>
<dbReference type="InterPro" id="IPR010490">
    <property type="entry name" value="COG6"/>
</dbReference>
<protein>
    <recommendedName>
        <fullName evidence="3 10">Conserved oligomeric Golgi complex subunit 6</fullName>
        <shortName evidence="10">COG complex subunit 6</shortName>
    </recommendedName>
    <alternativeName>
        <fullName evidence="8 10">Component of oligomeric Golgi complex 6</fullName>
    </alternativeName>
</protein>
<keyword evidence="6 10" id="KW-0333">Golgi apparatus</keyword>
<dbReference type="InterPro" id="IPR016159">
    <property type="entry name" value="Cullin_repeat-like_dom_sf"/>
</dbReference>
<keyword evidence="5 10" id="KW-0653">Protein transport</keyword>
<dbReference type="EMBL" id="JASJQH010007048">
    <property type="protein sequence ID" value="KAK9719428.1"/>
    <property type="molecule type" value="Genomic_DNA"/>
</dbReference>
<feature type="domain" description="Conserved oligomeric complex COG6 N-terminal" evidence="11">
    <location>
        <begin position="1"/>
        <end position="48"/>
    </location>
</feature>
<evidence type="ECO:0000256" key="8">
    <source>
        <dbReference type="ARBA" id="ARBA00031348"/>
    </source>
</evidence>
<dbReference type="PANTHER" id="PTHR21506">
    <property type="entry name" value="COMPONENT OF OLIGOMERIC GOLGI COMPLEX 6"/>
    <property type="match status" value="1"/>
</dbReference>
<keyword evidence="4 10" id="KW-0813">Transport</keyword>
<keyword evidence="7 10" id="KW-0472">Membrane</keyword>
<comment type="caution">
    <text evidence="13">The sequence shown here is derived from an EMBL/GenBank/DDBJ whole genome shotgun (WGS) entry which is preliminary data.</text>
</comment>
<dbReference type="PANTHER" id="PTHR21506:SF0">
    <property type="entry name" value="CONSERVED OLIGOMERIC GOLGI COMPLEX SUBUNIT 6"/>
    <property type="match status" value="1"/>
</dbReference>
<comment type="similarity">
    <text evidence="2 10">Belongs to the COG6 family.</text>
</comment>
<comment type="subunit">
    <text evidence="10">Component of the conserved oligomeric Golgi complex.</text>
</comment>
<evidence type="ECO:0000259" key="11">
    <source>
        <dbReference type="Pfam" id="PF06419"/>
    </source>
</evidence>
<evidence type="ECO:0000256" key="3">
    <source>
        <dbReference type="ARBA" id="ARBA00020973"/>
    </source>
</evidence>
<proteinExistence type="inferred from homology"/>
<dbReference type="SUPFAM" id="SSF74788">
    <property type="entry name" value="Cullin repeat-like"/>
    <property type="match status" value="1"/>
</dbReference>
<evidence type="ECO:0000313" key="13">
    <source>
        <dbReference type="EMBL" id="KAK9719428.1"/>
    </source>
</evidence>
<keyword evidence="14" id="KW-1185">Reference proteome</keyword>
<sequence>KSKTAHLLEKTDALKSERTKSEARKVIVKAFLDAFTLSEDELEVLSSTDAPLNEAFFSALRHLQRIHKDCQVLIASDKQLVGTEIMNSLTSVQETAFDKLFKWTQSECRVLGRDSPDITPTLRMAIKELKQRPELYRACIEEMTGLRRNTVVRYFIDALTRGGPGGMPRPIEIYAHDPMRYVGDMLAWVHQTVASELEMLEALYDVKLDVENSHEKKLDPEVHNDLVDSLNRIVEGVARPLKVRIEQVLSSSLELTIRHRLSNLTQFYTSMMKKTLGTKSHLIETLQQIQELAFDYFFSSLNEYAYETFSEAESPGADLTPPTALKSTVAKLKEIMSSYETSLIGPQRDLDYSRILDGILDPLLRMCRASSQDLDPIARSVFLINCIQYLQISLSRYQCTEEQMQLLNEETQGHSKALTEEYCIEILNKSGLSNIKDQLEGSNHEAKPIPVGELEPQLVADAMGQFNRFISDFNTSYSPLGRLNNSSLRSEIRENAIQRFMEFYRQFYEAMKSNEAGLFSSVVMRSPHEVETLLGM</sequence>
<accession>A0ABR2W518</accession>
<organism evidence="13 14">
    <name type="scientific">Basidiobolus ranarum</name>
    <dbReference type="NCBI Taxonomy" id="34480"/>
    <lineage>
        <taxon>Eukaryota</taxon>
        <taxon>Fungi</taxon>
        <taxon>Fungi incertae sedis</taxon>
        <taxon>Zoopagomycota</taxon>
        <taxon>Entomophthoromycotina</taxon>
        <taxon>Basidiobolomycetes</taxon>
        <taxon>Basidiobolales</taxon>
        <taxon>Basidiobolaceae</taxon>
        <taxon>Basidiobolus</taxon>
    </lineage>
</organism>
<evidence type="ECO:0000256" key="1">
    <source>
        <dbReference type="ARBA" id="ARBA00004395"/>
    </source>
</evidence>
<dbReference type="Pfam" id="PF20653">
    <property type="entry name" value="COG6_C"/>
    <property type="match status" value="1"/>
</dbReference>
<evidence type="ECO:0000256" key="5">
    <source>
        <dbReference type="ARBA" id="ARBA00022927"/>
    </source>
</evidence>
<evidence type="ECO:0000259" key="12">
    <source>
        <dbReference type="Pfam" id="PF20653"/>
    </source>
</evidence>